<dbReference type="HOGENOM" id="CLU_2850023_0_0_1"/>
<keyword evidence="3" id="KW-0999">Mitochondrion inner membrane</keyword>
<keyword evidence="3" id="KW-0472">Membrane</keyword>
<dbReference type="OrthoDB" id="6224010at2759"/>
<dbReference type="Pfam" id="PF08583">
    <property type="entry name" value="Cmc1"/>
    <property type="match status" value="1"/>
</dbReference>
<dbReference type="STRING" id="1382522.W6MG36"/>
<dbReference type="AlphaFoldDB" id="W6MG36"/>
<evidence type="ECO:0000256" key="3">
    <source>
        <dbReference type="RuleBase" id="RU364104"/>
    </source>
</evidence>
<sequence>MGQKTNKKLAFAECGKREGYGVWIMCRKESTAMKNCILDRQQSKYVDEQRDLYIQRKMEKLKESS</sequence>
<name>W6MG36_9ASCO</name>
<dbReference type="EMBL" id="HG793125">
    <property type="protein sequence ID" value="CDK24676.1"/>
    <property type="molecule type" value="Genomic_DNA"/>
</dbReference>
<keyword evidence="2" id="KW-1015">Disulfide bond</keyword>
<reference evidence="4" key="2">
    <citation type="submission" date="2014-02" db="EMBL/GenBank/DDBJ databases">
        <title>Complete DNA sequence of /Kuraishia capsulata/ illustrates novel genomic features among budding yeasts (/Saccharomycotina/).</title>
        <authorList>
            <person name="Morales L."/>
            <person name="Noel B."/>
            <person name="Porcel B."/>
            <person name="Marcet-Houben M."/>
            <person name="Hullo M-F."/>
            <person name="Sacerdot C."/>
            <person name="Tekaia F."/>
            <person name="Leh-Louis V."/>
            <person name="Despons L."/>
            <person name="Khanna V."/>
            <person name="Aury J-M."/>
            <person name="Barbe V."/>
            <person name="Couloux A."/>
            <person name="Labadie K."/>
            <person name="Pelletier E."/>
            <person name="Souciet J-L."/>
            <person name="Boekhout T."/>
            <person name="Gabaldon T."/>
            <person name="Wincker P."/>
            <person name="Dujon B."/>
        </authorList>
    </citation>
    <scope>NUCLEOTIDE SEQUENCE</scope>
    <source>
        <strain evidence="4">CBS 1993</strain>
    </source>
</reference>
<gene>
    <name evidence="4" type="ORF">KUCA_T00000642001</name>
</gene>
<evidence type="ECO:0000256" key="1">
    <source>
        <dbReference type="ARBA" id="ARBA00007347"/>
    </source>
</evidence>
<protein>
    <recommendedName>
        <fullName evidence="3">COX assembly mitochondrial protein</fullName>
    </recommendedName>
</protein>
<keyword evidence="5" id="KW-1185">Reference proteome</keyword>
<keyword evidence="3" id="KW-0143">Chaperone</keyword>
<comment type="similarity">
    <text evidence="1 3">Belongs to the CMC family.</text>
</comment>
<organism evidence="4 5">
    <name type="scientific">Kuraishia capsulata CBS 1993</name>
    <dbReference type="NCBI Taxonomy" id="1382522"/>
    <lineage>
        <taxon>Eukaryota</taxon>
        <taxon>Fungi</taxon>
        <taxon>Dikarya</taxon>
        <taxon>Ascomycota</taxon>
        <taxon>Saccharomycotina</taxon>
        <taxon>Pichiomycetes</taxon>
        <taxon>Pichiales</taxon>
        <taxon>Pichiaceae</taxon>
        <taxon>Kuraishia</taxon>
    </lineage>
</organism>
<dbReference type="RefSeq" id="XP_022456693.1">
    <property type="nucleotide sequence ID" value="XM_022605201.1"/>
</dbReference>
<comment type="function">
    <text evidence="3">Required for mitochondrial cytochrome c oxidase (COX) assembly and respiration.</text>
</comment>
<evidence type="ECO:0000313" key="5">
    <source>
        <dbReference type="Proteomes" id="UP000019384"/>
    </source>
</evidence>
<dbReference type="Proteomes" id="UP000019384">
    <property type="component" value="Unassembled WGS sequence"/>
</dbReference>
<proteinExistence type="inferred from homology"/>
<evidence type="ECO:0000256" key="2">
    <source>
        <dbReference type="ARBA" id="ARBA00023157"/>
    </source>
</evidence>
<dbReference type="InterPro" id="IPR013892">
    <property type="entry name" value="Cyt_c_biogenesis_Cmc1-like"/>
</dbReference>
<keyword evidence="3" id="KW-0496">Mitochondrion</keyword>
<evidence type="ECO:0000313" key="4">
    <source>
        <dbReference type="EMBL" id="CDK24676.1"/>
    </source>
</evidence>
<reference evidence="4" key="1">
    <citation type="submission" date="2013-12" db="EMBL/GenBank/DDBJ databases">
        <authorList>
            <person name="Genoscope - CEA"/>
        </authorList>
    </citation>
    <scope>NUCLEOTIDE SEQUENCE</scope>
    <source>
        <strain evidence="4">CBS 1993</strain>
    </source>
</reference>
<comment type="subcellular location">
    <subcellularLocation>
        <location evidence="3">Mitochondrion inner membrane</location>
    </subcellularLocation>
</comment>
<accession>W6MG36</accession>
<dbReference type="GO" id="GO:0005743">
    <property type="term" value="C:mitochondrial inner membrane"/>
    <property type="evidence" value="ECO:0007669"/>
    <property type="project" value="UniProtKB-SubCell"/>
</dbReference>
<dbReference type="GeneID" id="34518081"/>